<dbReference type="EMBL" id="JAENHL010000008">
    <property type="protein sequence ID" value="MBK1869736.1"/>
    <property type="molecule type" value="Genomic_DNA"/>
</dbReference>
<reference evidence="1" key="1">
    <citation type="submission" date="2021-01" db="EMBL/GenBank/DDBJ databases">
        <authorList>
            <person name="Sun Q."/>
        </authorList>
    </citation>
    <scope>NUCLEOTIDE SEQUENCE</scope>
    <source>
        <strain evidence="1">YIM B02566</strain>
    </source>
</reference>
<gene>
    <name evidence="1" type="ORF">JHL16_25465</name>
</gene>
<name>A0ACC5RB69_9HYPH</name>
<accession>A0ACC5RB69</accession>
<keyword evidence="2" id="KW-1185">Reference proteome</keyword>
<evidence type="ECO:0000313" key="1">
    <source>
        <dbReference type="EMBL" id="MBK1869736.1"/>
    </source>
</evidence>
<proteinExistence type="predicted"/>
<evidence type="ECO:0000313" key="2">
    <source>
        <dbReference type="Proteomes" id="UP000616151"/>
    </source>
</evidence>
<protein>
    <submittedName>
        <fullName evidence="1">TetR/AcrR family transcriptional regulator</fullName>
    </submittedName>
</protein>
<comment type="caution">
    <text evidence="1">The sequence shown here is derived from an EMBL/GenBank/DDBJ whole genome shotgun (WGS) entry which is preliminary data.</text>
</comment>
<sequence>MAVRKQSKTYHHGDLREALVLAAIELLKEKGLSSFTLRECARRAGVSHAAPAHHFASAADLLAEIAARGFERFVAALGEAADETEGTAMARLAAMGRAYVAFALANPAVYGLMFRGGANPLQSPRLKTAATAAWQQLSDAVAAVLGPKRKDEVNAKAAAVWALVHGTATLMLDCKLPLGPARSSDPVAQILSSLPGLLRP</sequence>
<dbReference type="Proteomes" id="UP000616151">
    <property type="component" value="Unassembled WGS sequence"/>
</dbReference>
<organism evidence="1 2">
    <name type="scientific">Taklimakanibacter albus</name>
    <dbReference type="NCBI Taxonomy" id="2800327"/>
    <lineage>
        <taxon>Bacteria</taxon>
        <taxon>Pseudomonadati</taxon>
        <taxon>Pseudomonadota</taxon>
        <taxon>Alphaproteobacteria</taxon>
        <taxon>Hyphomicrobiales</taxon>
        <taxon>Aestuariivirgaceae</taxon>
        <taxon>Taklimakanibacter</taxon>
    </lineage>
</organism>